<feature type="repeat" description="ANK" evidence="3">
    <location>
        <begin position="48"/>
        <end position="74"/>
    </location>
</feature>
<dbReference type="GO" id="GO:0085020">
    <property type="term" value="P:protein K6-linked ubiquitination"/>
    <property type="evidence" value="ECO:0007669"/>
    <property type="project" value="TreeGrafter"/>
</dbReference>
<accession>A0AAD6PJW4</accession>
<dbReference type="SUPFAM" id="SSF48403">
    <property type="entry name" value="Ankyrin repeat"/>
    <property type="match status" value="1"/>
</dbReference>
<dbReference type="PANTHER" id="PTHR24171">
    <property type="entry name" value="ANKYRIN REPEAT DOMAIN-CONTAINING PROTEIN 39-RELATED"/>
    <property type="match status" value="1"/>
</dbReference>
<dbReference type="Pfam" id="PF12796">
    <property type="entry name" value="Ank_2"/>
    <property type="match status" value="1"/>
</dbReference>
<dbReference type="Proteomes" id="UP001162972">
    <property type="component" value="Chromosome 10"/>
</dbReference>
<protein>
    <recommendedName>
        <fullName evidence="6">Ankyrin repeat family protein</fullName>
    </recommendedName>
</protein>
<dbReference type="EMBL" id="JAPFFJ010000003">
    <property type="protein sequence ID" value="KAJ6432476.1"/>
    <property type="molecule type" value="Genomic_DNA"/>
</dbReference>
<evidence type="ECO:0000313" key="4">
    <source>
        <dbReference type="EMBL" id="KAJ6432476.1"/>
    </source>
</evidence>
<keyword evidence="5" id="KW-1185">Reference proteome</keyword>
<dbReference type="Gene3D" id="1.25.40.20">
    <property type="entry name" value="Ankyrin repeat-containing domain"/>
    <property type="match status" value="1"/>
</dbReference>
<evidence type="ECO:0000256" key="2">
    <source>
        <dbReference type="ARBA" id="ARBA00023043"/>
    </source>
</evidence>
<organism evidence="4 5">
    <name type="scientific">Salix udensis</name>
    <dbReference type="NCBI Taxonomy" id="889485"/>
    <lineage>
        <taxon>Eukaryota</taxon>
        <taxon>Viridiplantae</taxon>
        <taxon>Streptophyta</taxon>
        <taxon>Embryophyta</taxon>
        <taxon>Tracheophyta</taxon>
        <taxon>Spermatophyta</taxon>
        <taxon>Magnoliopsida</taxon>
        <taxon>eudicotyledons</taxon>
        <taxon>Gunneridae</taxon>
        <taxon>Pentapetalae</taxon>
        <taxon>rosids</taxon>
        <taxon>fabids</taxon>
        <taxon>Malpighiales</taxon>
        <taxon>Salicaceae</taxon>
        <taxon>Saliceae</taxon>
        <taxon>Salix</taxon>
    </lineage>
</organism>
<dbReference type="SMART" id="SM00248">
    <property type="entry name" value="ANK"/>
    <property type="match status" value="2"/>
</dbReference>
<keyword evidence="1" id="KW-0677">Repeat</keyword>
<dbReference type="GO" id="GO:0004842">
    <property type="term" value="F:ubiquitin-protein transferase activity"/>
    <property type="evidence" value="ECO:0007669"/>
    <property type="project" value="TreeGrafter"/>
</dbReference>
<comment type="caution">
    <text evidence="4">The sequence shown here is derived from an EMBL/GenBank/DDBJ whole genome shotgun (WGS) entry which is preliminary data.</text>
</comment>
<gene>
    <name evidence="4" type="ORF">OIU84_019670</name>
</gene>
<evidence type="ECO:0000256" key="3">
    <source>
        <dbReference type="PROSITE-ProRule" id="PRU00023"/>
    </source>
</evidence>
<dbReference type="InterPro" id="IPR002110">
    <property type="entry name" value="Ankyrin_rpt"/>
</dbReference>
<dbReference type="PROSITE" id="PS50088">
    <property type="entry name" value="ANK_REPEAT"/>
    <property type="match status" value="2"/>
</dbReference>
<name>A0AAD6PJW4_9ROSI</name>
<evidence type="ECO:0000313" key="5">
    <source>
        <dbReference type="Proteomes" id="UP001162972"/>
    </source>
</evidence>
<keyword evidence="2 3" id="KW-0040">ANK repeat</keyword>
<evidence type="ECO:0000256" key="1">
    <source>
        <dbReference type="ARBA" id="ARBA00022737"/>
    </source>
</evidence>
<dbReference type="PANTHER" id="PTHR24171:SF8">
    <property type="entry name" value="BRCA1-ASSOCIATED RING DOMAIN PROTEIN 1"/>
    <property type="match status" value="1"/>
</dbReference>
<proteinExistence type="predicted"/>
<dbReference type="AlphaFoldDB" id="A0AAD6PJW4"/>
<sequence length="95" mass="10078">MLAEFGVDLECQDNEGHTPLHLAVEGGDIETVEVLVNNGANVNAKSNRGATPLYMAKAIGYDDISQFLVNRGASSSPPLSLTSSSFLMLQPINQS</sequence>
<dbReference type="InterPro" id="IPR036770">
    <property type="entry name" value="Ankyrin_rpt-contain_sf"/>
</dbReference>
<reference evidence="4 5" key="1">
    <citation type="journal article" date="2023" name="Int. J. Mol. Sci.">
        <title>De Novo Assembly and Annotation of 11 Diverse Shrub Willow (Salix) Genomes Reveals Novel Gene Organization in Sex-Linked Regions.</title>
        <authorList>
            <person name="Hyden B."/>
            <person name="Feng K."/>
            <person name="Yates T.B."/>
            <person name="Jawdy S."/>
            <person name="Cereghino C."/>
            <person name="Smart L.B."/>
            <person name="Muchero W."/>
        </authorList>
    </citation>
    <scope>NUCLEOTIDE SEQUENCE [LARGE SCALE GENOMIC DNA]</scope>
    <source>
        <tissue evidence="4">Shoot tip</tissue>
    </source>
</reference>
<evidence type="ECO:0008006" key="6">
    <source>
        <dbReference type="Google" id="ProtNLM"/>
    </source>
</evidence>
<dbReference type="PROSITE" id="PS50297">
    <property type="entry name" value="ANK_REP_REGION"/>
    <property type="match status" value="2"/>
</dbReference>
<feature type="repeat" description="ANK" evidence="3">
    <location>
        <begin position="15"/>
        <end position="47"/>
    </location>
</feature>